<organism evidence="1 2">
    <name type="scientific">Roseburia inulinivorans</name>
    <dbReference type="NCBI Taxonomy" id="360807"/>
    <lineage>
        <taxon>Bacteria</taxon>
        <taxon>Bacillati</taxon>
        <taxon>Bacillota</taxon>
        <taxon>Clostridia</taxon>
        <taxon>Lachnospirales</taxon>
        <taxon>Lachnospiraceae</taxon>
        <taxon>Roseburia</taxon>
    </lineage>
</organism>
<accession>A0A173UHE8</accession>
<gene>
    <name evidence="1" type="ORF">ERS852444_02074</name>
</gene>
<name>A0A173UHE8_9FIRM</name>
<dbReference type="AlphaFoldDB" id="A0A173UHE8"/>
<evidence type="ECO:0000313" key="2">
    <source>
        <dbReference type="Proteomes" id="UP000095453"/>
    </source>
</evidence>
<reference evidence="1 2" key="1">
    <citation type="submission" date="2015-09" db="EMBL/GenBank/DDBJ databases">
        <authorList>
            <consortium name="Pathogen Informatics"/>
        </authorList>
    </citation>
    <scope>NUCLEOTIDE SEQUENCE [LARGE SCALE GENOMIC DNA]</scope>
    <source>
        <strain evidence="1 2">2789STDY5608887</strain>
    </source>
</reference>
<proteinExistence type="predicted"/>
<sequence length="115" mass="13368">MSDYNYETIKASVMQWYEKVLSESRNKDEIILSKNSDDALVIDFDFLNCIAQLSVTNSQYVPYQFVYFEAMDIEVTDLEDITPIYSFHDDDSMQKDEVIGALDEALLFCTNYKAK</sequence>
<protein>
    <submittedName>
        <fullName evidence="1">Uncharacterized protein</fullName>
    </submittedName>
</protein>
<dbReference type="Proteomes" id="UP000095453">
    <property type="component" value="Unassembled WGS sequence"/>
</dbReference>
<dbReference type="EMBL" id="CYXX01000015">
    <property type="protein sequence ID" value="CUN14254.1"/>
    <property type="molecule type" value="Genomic_DNA"/>
</dbReference>
<evidence type="ECO:0000313" key="1">
    <source>
        <dbReference type="EMBL" id="CUN14254.1"/>
    </source>
</evidence>
<dbReference type="RefSeq" id="WP_055169646.1">
    <property type="nucleotide sequence ID" value="NZ_CYXX01000015.1"/>
</dbReference>